<comment type="caution">
    <text evidence="2">The sequence shown here is derived from an EMBL/GenBank/DDBJ whole genome shotgun (WGS) entry which is preliminary data.</text>
</comment>
<evidence type="ECO:0000256" key="1">
    <source>
        <dbReference type="SAM" id="Phobius"/>
    </source>
</evidence>
<evidence type="ECO:0000313" key="3">
    <source>
        <dbReference type="Proteomes" id="UP001556692"/>
    </source>
</evidence>
<name>A0ABV3SRL1_9HYPH</name>
<evidence type="ECO:0000313" key="2">
    <source>
        <dbReference type="EMBL" id="MEX0409442.1"/>
    </source>
</evidence>
<dbReference type="Proteomes" id="UP001556692">
    <property type="component" value="Unassembled WGS sequence"/>
</dbReference>
<dbReference type="RefSeq" id="WP_367957297.1">
    <property type="nucleotide sequence ID" value="NZ_JBDPGJ010000009.1"/>
</dbReference>
<keyword evidence="1" id="KW-1133">Transmembrane helix</keyword>
<reference evidence="2 3" key="1">
    <citation type="submission" date="2024-05" db="EMBL/GenBank/DDBJ databases">
        <authorList>
            <person name="Jiang F."/>
        </authorList>
    </citation>
    <scope>NUCLEOTIDE SEQUENCE [LARGE SCALE GENOMIC DNA]</scope>
    <source>
        <strain evidence="2 3">LZ166</strain>
    </source>
</reference>
<feature type="transmembrane region" description="Helical" evidence="1">
    <location>
        <begin position="7"/>
        <end position="34"/>
    </location>
</feature>
<protein>
    <submittedName>
        <fullName evidence="2">Uncharacterized protein</fullName>
    </submittedName>
</protein>
<keyword evidence="1" id="KW-0812">Transmembrane</keyword>
<sequence>MAKRTGVAWLLLRSALYGLAGFVLVPVVLFIFVLGLGHAFDPRCGAPGASGCGAGAGAIALASAVPAFALFFLVSVAVVFARHRRGQPDFAAVLDRTPSAETSGLTQRNDRAAPPA</sequence>
<feature type="transmembrane region" description="Helical" evidence="1">
    <location>
        <begin position="54"/>
        <end position="80"/>
    </location>
</feature>
<organism evidence="2 3">
    <name type="scientific">Aquibium pacificus</name>
    <dbReference type="NCBI Taxonomy" id="3153579"/>
    <lineage>
        <taxon>Bacteria</taxon>
        <taxon>Pseudomonadati</taxon>
        <taxon>Pseudomonadota</taxon>
        <taxon>Alphaproteobacteria</taxon>
        <taxon>Hyphomicrobiales</taxon>
        <taxon>Phyllobacteriaceae</taxon>
        <taxon>Aquibium</taxon>
    </lineage>
</organism>
<keyword evidence="1" id="KW-0472">Membrane</keyword>
<keyword evidence="3" id="KW-1185">Reference proteome</keyword>
<accession>A0ABV3SRL1</accession>
<dbReference type="EMBL" id="JBDPGJ010000009">
    <property type="protein sequence ID" value="MEX0409442.1"/>
    <property type="molecule type" value="Genomic_DNA"/>
</dbReference>
<proteinExistence type="predicted"/>
<gene>
    <name evidence="2" type="ORF">ABGN05_27760</name>
</gene>